<accession>A0ABW9RNG7</accession>
<dbReference type="Proteomes" id="UP000798808">
    <property type="component" value="Unassembled WGS sequence"/>
</dbReference>
<proteinExistence type="predicted"/>
<organism evidence="1 2">
    <name type="scientific">Fulvivirga kasyanovii</name>
    <dbReference type="NCBI Taxonomy" id="396812"/>
    <lineage>
        <taxon>Bacteria</taxon>
        <taxon>Pseudomonadati</taxon>
        <taxon>Bacteroidota</taxon>
        <taxon>Cytophagia</taxon>
        <taxon>Cytophagales</taxon>
        <taxon>Fulvivirgaceae</taxon>
        <taxon>Fulvivirga</taxon>
    </lineage>
</organism>
<reference evidence="1 2" key="1">
    <citation type="submission" date="2019-02" db="EMBL/GenBank/DDBJ databases">
        <authorList>
            <person name="Goldberg S.R."/>
            <person name="Haltli B.A."/>
            <person name="Correa H."/>
            <person name="Russell K.G."/>
        </authorList>
    </citation>
    <scope>NUCLEOTIDE SEQUENCE [LARGE SCALE GENOMIC DNA]</scope>
    <source>
        <strain evidence="1 2">JCM 16186</strain>
    </source>
</reference>
<name>A0ABW9RNG7_9BACT</name>
<gene>
    <name evidence="1" type="ORF">E1163_11305</name>
</gene>
<dbReference type="EMBL" id="SMLW01000522">
    <property type="protein sequence ID" value="MTI25531.1"/>
    <property type="molecule type" value="Genomic_DNA"/>
</dbReference>
<evidence type="ECO:0000313" key="2">
    <source>
        <dbReference type="Proteomes" id="UP000798808"/>
    </source>
</evidence>
<keyword evidence="2" id="KW-1185">Reference proteome</keyword>
<dbReference type="RefSeq" id="WP_155171728.1">
    <property type="nucleotide sequence ID" value="NZ_BAAAFL010000068.1"/>
</dbReference>
<evidence type="ECO:0000313" key="1">
    <source>
        <dbReference type="EMBL" id="MTI25531.1"/>
    </source>
</evidence>
<comment type="caution">
    <text evidence="1">The sequence shown here is derived from an EMBL/GenBank/DDBJ whole genome shotgun (WGS) entry which is preliminary data.</text>
</comment>
<sequence length="144" mass="16694">MQTIRLYTLGESTIDFDPSVPCIVVKQIGFLTSDEFREIQEKALDLYVVKKKEYGKLAWLSNIQESDAVEMESLKWAAEDLTPRSYQAGNRYSAVVLPEEEYTMASMNAEIYTEESVRKANEQKIETRMFKDEASAKMWLRMVE</sequence>
<protein>
    <recommendedName>
        <fullName evidence="3">STAS/SEC14 domain-containing protein</fullName>
    </recommendedName>
</protein>
<evidence type="ECO:0008006" key="3">
    <source>
        <dbReference type="Google" id="ProtNLM"/>
    </source>
</evidence>